<reference evidence="1 2" key="1">
    <citation type="submission" date="2016-11" db="EMBL/GenBank/DDBJ databases">
        <authorList>
            <person name="Jaros S."/>
            <person name="Januszkiewicz K."/>
            <person name="Wedrychowicz H."/>
        </authorList>
    </citation>
    <scope>NUCLEOTIDE SEQUENCE [LARGE SCALE GENOMIC DNA]</scope>
    <source>
        <strain evidence="1 2">DSM 6792</strain>
    </source>
</reference>
<sequence length="176" mass="21267">MLEPHEWKIMKEISIVSKNSYDVEIVIGVVYYQREITPIYKLGEDPEPNNIIRLINYPRQELFPHDRSDELILNAIKNKYPKSTVRNYEIFFTADKEKFEHLMKRPAEKAIIEIRPDFSQVEYSSLVGKEFRLFRKDINIYREFTRESVQYQFFSTTCNFTKHEEIIDELEKIEFL</sequence>
<evidence type="ECO:0000313" key="1">
    <source>
        <dbReference type="EMBL" id="SHG90087.1"/>
    </source>
</evidence>
<organism evidence="1 2">
    <name type="scientific">Flavobacterium johnsoniae</name>
    <name type="common">Cytophaga johnsonae</name>
    <dbReference type="NCBI Taxonomy" id="986"/>
    <lineage>
        <taxon>Bacteria</taxon>
        <taxon>Pseudomonadati</taxon>
        <taxon>Bacteroidota</taxon>
        <taxon>Flavobacteriia</taxon>
        <taxon>Flavobacteriales</taxon>
        <taxon>Flavobacteriaceae</taxon>
        <taxon>Flavobacterium</taxon>
    </lineage>
</organism>
<dbReference type="EMBL" id="FQWH01000005">
    <property type="protein sequence ID" value="SHG90087.1"/>
    <property type="molecule type" value="Genomic_DNA"/>
</dbReference>
<accession>A0A1M5NKU7</accession>
<protein>
    <submittedName>
        <fullName evidence="1">Uncharacterized protein</fullName>
    </submittedName>
</protein>
<proteinExistence type="predicted"/>
<gene>
    <name evidence="1" type="ORF">SAMN05444388_10545</name>
</gene>
<evidence type="ECO:0000313" key="2">
    <source>
        <dbReference type="Proteomes" id="UP000184112"/>
    </source>
</evidence>
<dbReference type="AlphaFoldDB" id="A0A1M5NKU7"/>
<dbReference type="Proteomes" id="UP000184112">
    <property type="component" value="Unassembled WGS sequence"/>
</dbReference>
<name>A0A1M5NKU7_FLAJO</name>